<evidence type="ECO:0000259" key="4">
    <source>
        <dbReference type="PROSITE" id="PS50048"/>
    </source>
</evidence>
<dbReference type="GO" id="GO:0008270">
    <property type="term" value="F:zinc ion binding"/>
    <property type="evidence" value="ECO:0007669"/>
    <property type="project" value="InterPro"/>
</dbReference>
<dbReference type="CDD" id="cd00067">
    <property type="entry name" value="GAL4"/>
    <property type="match status" value="1"/>
</dbReference>
<evidence type="ECO:0000313" key="6">
    <source>
        <dbReference type="Proteomes" id="UP000717696"/>
    </source>
</evidence>
<organism evidence="5 6">
    <name type="scientific">Dactylonectria estremocensis</name>
    <dbReference type="NCBI Taxonomy" id="1079267"/>
    <lineage>
        <taxon>Eukaryota</taxon>
        <taxon>Fungi</taxon>
        <taxon>Dikarya</taxon>
        <taxon>Ascomycota</taxon>
        <taxon>Pezizomycotina</taxon>
        <taxon>Sordariomycetes</taxon>
        <taxon>Hypocreomycetidae</taxon>
        <taxon>Hypocreales</taxon>
        <taxon>Nectriaceae</taxon>
        <taxon>Dactylonectria</taxon>
    </lineage>
</organism>
<dbReference type="GO" id="GO:0000981">
    <property type="term" value="F:DNA-binding transcription factor activity, RNA polymerase II-specific"/>
    <property type="evidence" value="ECO:0007669"/>
    <property type="project" value="InterPro"/>
</dbReference>
<dbReference type="InterPro" id="IPR001138">
    <property type="entry name" value="Zn2Cys6_DnaBD"/>
</dbReference>
<evidence type="ECO:0000256" key="1">
    <source>
        <dbReference type="ARBA" id="ARBA00004123"/>
    </source>
</evidence>
<dbReference type="GO" id="GO:0005634">
    <property type="term" value="C:nucleus"/>
    <property type="evidence" value="ECO:0007669"/>
    <property type="project" value="UniProtKB-SubCell"/>
</dbReference>
<feature type="coiled-coil region" evidence="3">
    <location>
        <begin position="346"/>
        <end position="373"/>
    </location>
</feature>
<keyword evidence="3" id="KW-0175">Coiled coil</keyword>
<dbReference type="Gene3D" id="4.10.240.10">
    <property type="entry name" value="Zn(2)-C6 fungal-type DNA-binding domain"/>
    <property type="match status" value="1"/>
</dbReference>
<dbReference type="OrthoDB" id="1919336at2759"/>
<dbReference type="InterPro" id="IPR021858">
    <property type="entry name" value="Fun_TF"/>
</dbReference>
<dbReference type="PROSITE" id="PS00463">
    <property type="entry name" value="ZN2_CY6_FUNGAL_1"/>
    <property type="match status" value="1"/>
</dbReference>
<comment type="caution">
    <text evidence="5">The sequence shown here is derived from an EMBL/GenBank/DDBJ whole genome shotgun (WGS) entry which is preliminary data.</text>
</comment>
<comment type="subcellular location">
    <subcellularLocation>
        <location evidence="1">Nucleus</location>
    </subcellularLocation>
</comment>
<dbReference type="InterPro" id="IPR036864">
    <property type="entry name" value="Zn2-C6_fun-type_DNA-bd_sf"/>
</dbReference>
<dbReference type="EMBL" id="JAGMUU010000021">
    <property type="protein sequence ID" value="KAH7129522.1"/>
    <property type="molecule type" value="Genomic_DNA"/>
</dbReference>
<evidence type="ECO:0000256" key="3">
    <source>
        <dbReference type="SAM" id="Coils"/>
    </source>
</evidence>
<dbReference type="Proteomes" id="UP000717696">
    <property type="component" value="Unassembled WGS sequence"/>
</dbReference>
<dbReference type="PROSITE" id="PS50048">
    <property type="entry name" value="ZN2_CY6_FUNGAL_2"/>
    <property type="match status" value="1"/>
</dbReference>
<sequence length="574" mass="63147">MFANFELYSGGWVSSDDTPKRRRSGGGCIPCRQRRKKCDESRPICGSCFTRQVHCRWRNVSTESDHASSYYEGSSQACTSPSVADSRSSSCDTESFASSAEMPSLSRDTSPLQLCSLSPSTIFTECTKGLPSCSLVDLLQVFDQATSGHDFGHEYSLLAQGFSSLSRSRSMLHAWLSCSAMLISQFQPGWRTHALDQYTKAIRELRINIRKGVDVQDESNFATVLILHVFGRFGDFGNNSTTAHLAAAAKLYSVINRPPSSAHQALTLEAFIYQIAINSTFRPSCLPNYQDLSRIIGLWSSSSALQNIAAGGYFMKAGLSVWLPIWSFDIIFKASHLLHHRKGMSANNIQTKLHELQMQLNDLEQEVSAITSAYDGGSRVSSSAEPMFYRSGTSIDGETTSLSDPRSSFPHAKLTNEGFHMRELYFLATNLLIAKLACSTITADDPNIVSIFKATLLHLRHVRSNLPCLLWAIAILGIAATSAEDRSMIAAHLEAMRHFAGERAISSVLHFLSSAWGAVYFSASTTEADSGHRLGSSPREIKQVERSLEEGCLLDKTLGLDVLFDKSLLELVIL</sequence>
<evidence type="ECO:0000313" key="5">
    <source>
        <dbReference type="EMBL" id="KAH7129522.1"/>
    </source>
</evidence>
<reference evidence="5" key="1">
    <citation type="journal article" date="2021" name="Nat. Commun.">
        <title>Genetic determinants of endophytism in the Arabidopsis root mycobiome.</title>
        <authorList>
            <person name="Mesny F."/>
            <person name="Miyauchi S."/>
            <person name="Thiergart T."/>
            <person name="Pickel B."/>
            <person name="Atanasova L."/>
            <person name="Karlsson M."/>
            <person name="Huettel B."/>
            <person name="Barry K.W."/>
            <person name="Haridas S."/>
            <person name="Chen C."/>
            <person name="Bauer D."/>
            <person name="Andreopoulos W."/>
            <person name="Pangilinan J."/>
            <person name="LaButti K."/>
            <person name="Riley R."/>
            <person name="Lipzen A."/>
            <person name="Clum A."/>
            <person name="Drula E."/>
            <person name="Henrissat B."/>
            <person name="Kohler A."/>
            <person name="Grigoriev I.V."/>
            <person name="Martin F.M."/>
            <person name="Hacquard S."/>
        </authorList>
    </citation>
    <scope>NUCLEOTIDE SEQUENCE</scope>
    <source>
        <strain evidence="5">MPI-CAGE-AT-0021</strain>
    </source>
</reference>
<dbReference type="PANTHER" id="PTHR37534">
    <property type="entry name" value="TRANSCRIPTIONAL ACTIVATOR PROTEIN UGA3"/>
    <property type="match status" value="1"/>
</dbReference>
<dbReference type="Pfam" id="PF11951">
    <property type="entry name" value="Fungal_trans_2"/>
    <property type="match status" value="1"/>
</dbReference>
<keyword evidence="6" id="KW-1185">Reference proteome</keyword>
<protein>
    <recommendedName>
        <fullName evidence="4">Zn(2)-C6 fungal-type domain-containing protein</fullName>
    </recommendedName>
</protein>
<name>A0A9P9E2P0_9HYPO</name>
<dbReference type="Pfam" id="PF00172">
    <property type="entry name" value="Zn_clus"/>
    <property type="match status" value="1"/>
</dbReference>
<dbReference type="SUPFAM" id="SSF57701">
    <property type="entry name" value="Zn2/Cys6 DNA-binding domain"/>
    <property type="match status" value="1"/>
</dbReference>
<dbReference type="PANTHER" id="PTHR37534:SF46">
    <property type="entry name" value="ZN(II)2CYS6 TRANSCRIPTION FACTOR (EUROFUNG)"/>
    <property type="match status" value="1"/>
</dbReference>
<proteinExistence type="predicted"/>
<keyword evidence="2" id="KW-0539">Nucleus</keyword>
<dbReference type="AlphaFoldDB" id="A0A9P9E2P0"/>
<accession>A0A9P9E2P0</accession>
<feature type="domain" description="Zn(2)-C6 fungal-type" evidence="4">
    <location>
        <begin position="27"/>
        <end position="57"/>
    </location>
</feature>
<gene>
    <name evidence="5" type="ORF">B0J13DRAFT_611270</name>
</gene>
<evidence type="ECO:0000256" key="2">
    <source>
        <dbReference type="ARBA" id="ARBA00023242"/>
    </source>
</evidence>
<dbReference type="SMART" id="SM00066">
    <property type="entry name" value="GAL4"/>
    <property type="match status" value="1"/>
</dbReference>